<comment type="caution">
    <text evidence="1">The sequence shown here is derived from an EMBL/GenBank/DDBJ whole genome shotgun (WGS) entry which is preliminary data.</text>
</comment>
<reference evidence="1" key="1">
    <citation type="journal article" date="2015" name="Nature">
        <title>Complex archaea that bridge the gap between prokaryotes and eukaryotes.</title>
        <authorList>
            <person name="Spang A."/>
            <person name="Saw J.H."/>
            <person name="Jorgensen S.L."/>
            <person name="Zaremba-Niedzwiedzka K."/>
            <person name="Martijn J."/>
            <person name="Lind A.E."/>
            <person name="van Eijk R."/>
            <person name="Schleper C."/>
            <person name="Guy L."/>
            <person name="Ettema T.J."/>
        </authorList>
    </citation>
    <scope>NUCLEOTIDE SEQUENCE</scope>
</reference>
<proteinExistence type="predicted"/>
<name>A0A0F9M4R8_9ZZZZ</name>
<evidence type="ECO:0000313" key="1">
    <source>
        <dbReference type="EMBL" id="KKM71655.1"/>
    </source>
</evidence>
<gene>
    <name evidence="1" type="ORF">LCGC14_1428540</name>
</gene>
<sequence length="56" mass="6608">MTKKHFKEAARIISNISKKSERSMTAAEFANIFRKLNKKFDPKYFFEACNVEYKGN</sequence>
<dbReference type="EMBL" id="LAZR01009598">
    <property type="protein sequence ID" value="KKM71655.1"/>
    <property type="molecule type" value="Genomic_DNA"/>
</dbReference>
<protein>
    <submittedName>
        <fullName evidence="1">Uncharacterized protein</fullName>
    </submittedName>
</protein>
<accession>A0A0F9M4R8</accession>
<dbReference type="AlphaFoldDB" id="A0A0F9M4R8"/>
<organism evidence="1">
    <name type="scientific">marine sediment metagenome</name>
    <dbReference type="NCBI Taxonomy" id="412755"/>
    <lineage>
        <taxon>unclassified sequences</taxon>
        <taxon>metagenomes</taxon>
        <taxon>ecological metagenomes</taxon>
    </lineage>
</organism>